<keyword evidence="6 8" id="KW-0472">Membrane</keyword>
<keyword evidence="4 7" id="KW-0812">Transmembrane</keyword>
<feature type="transmembrane region" description="Helical" evidence="8">
    <location>
        <begin position="113"/>
        <end position="131"/>
    </location>
</feature>
<dbReference type="InterPro" id="IPR003918">
    <property type="entry name" value="NADH_UbQ_OxRdtase"/>
</dbReference>
<evidence type="ECO:0000256" key="8">
    <source>
        <dbReference type="SAM" id="Phobius"/>
    </source>
</evidence>
<feature type="transmembrane region" description="Helical" evidence="8">
    <location>
        <begin position="410"/>
        <end position="431"/>
    </location>
</feature>
<comment type="subcellular location">
    <subcellularLocation>
        <location evidence="1">Cell membrane</location>
        <topology evidence="1">Multi-pass membrane protein</topology>
    </subcellularLocation>
    <subcellularLocation>
        <location evidence="7">Membrane</location>
        <topology evidence="7">Multi-pass membrane protein</topology>
    </subcellularLocation>
</comment>
<dbReference type="PANTHER" id="PTHR42703:SF1">
    <property type="entry name" value="NA(+)_H(+) ANTIPORTER SUBUNIT D1"/>
    <property type="match status" value="1"/>
</dbReference>
<evidence type="ECO:0000256" key="4">
    <source>
        <dbReference type="ARBA" id="ARBA00022692"/>
    </source>
</evidence>
<feature type="transmembrane region" description="Helical" evidence="8">
    <location>
        <begin position="6"/>
        <end position="26"/>
    </location>
</feature>
<feature type="domain" description="NADH:quinone oxidoreductase/Mrp antiporter transmembrane" evidence="9">
    <location>
        <begin position="133"/>
        <end position="424"/>
    </location>
</feature>
<evidence type="ECO:0000259" key="9">
    <source>
        <dbReference type="Pfam" id="PF00361"/>
    </source>
</evidence>
<dbReference type="GO" id="GO:0042773">
    <property type="term" value="P:ATP synthesis coupled electron transport"/>
    <property type="evidence" value="ECO:0007669"/>
    <property type="project" value="InterPro"/>
</dbReference>
<keyword evidence="3" id="KW-1003">Cell membrane</keyword>
<feature type="transmembrane region" description="Helical" evidence="8">
    <location>
        <begin position="307"/>
        <end position="325"/>
    </location>
</feature>
<reference evidence="10 11" key="1">
    <citation type="submission" date="2017-04" db="EMBL/GenBank/DDBJ databases">
        <authorList>
            <person name="Afonso C.L."/>
            <person name="Miller P.J."/>
            <person name="Scott M.A."/>
            <person name="Spackman E."/>
            <person name="Goraichik I."/>
            <person name="Dimitrov K.M."/>
            <person name="Suarez D.L."/>
            <person name="Swayne D.E."/>
        </authorList>
    </citation>
    <scope>NUCLEOTIDE SEQUENCE [LARGE SCALE GENOMIC DNA]</scope>
    <source>
        <strain evidence="10 11">DSM 3385</strain>
    </source>
</reference>
<feature type="transmembrane region" description="Helical" evidence="8">
    <location>
        <begin position="206"/>
        <end position="226"/>
    </location>
</feature>
<dbReference type="Proteomes" id="UP000192418">
    <property type="component" value="Unassembled WGS sequence"/>
</dbReference>
<feature type="transmembrane region" description="Helical" evidence="8">
    <location>
        <begin position="247"/>
        <end position="268"/>
    </location>
</feature>
<dbReference type="InterPro" id="IPR050586">
    <property type="entry name" value="CPA3_Na-H_Antiporter_D"/>
</dbReference>
<dbReference type="RefSeq" id="WP_139795677.1">
    <property type="nucleotide sequence ID" value="NZ_FWXY01000002.1"/>
</dbReference>
<dbReference type="OrthoDB" id="9781596at2"/>
<dbReference type="PRINTS" id="PR01437">
    <property type="entry name" value="NUOXDRDTASE4"/>
</dbReference>
<dbReference type="Pfam" id="PF00361">
    <property type="entry name" value="Proton_antipo_M"/>
    <property type="match status" value="1"/>
</dbReference>
<dbReference type="PANTHER" id="PTHR42703">
    <property type="entry name" value="NADH DEHYDROGENASE"/>
    <property type="match status" value="1"/>
</dbReference>
<dbReference type="InterPro" id="IPR001750">
    <property type="entry name" value="ND/Mrp_TM"/>
</dbReference>
<comment type="similarity">
    <text evidence="2">Belongs to the CPA3 antiporters (TC 2.A.63) subunit D family.</text>
</comment>
<dbReference type="STRING" id="1121400.SAMN02746065_10239"/>
<dbReference type="GO" id="GO:0008137">
    <property type="term" value="F:NADH dehydrogenase (ubiquinone) activity"/>
    <property type="evidence" value="ECO:0007669"/>
    <property type="project" value="InterPro"/>
</dbReference>
<evidence type="ECO:0000256" key="6">
    <source>
        <dbReference type="ARBA" id="ARBA00023136"/>
    </source>
</evidence>
<gene>
    <name evidence="10" type="ORF">SAMN02746065_10239</name>
</gene>
<organism evidence="10 11">
    <name type="scientific">Desulfocicer vacuolatum DSM 3385</name>
    <dbReference type="NCBI Taxonomy" id="1121400"/>
    <lineage>
        <taxon>Bacteria</taxon>
        <taxon>Pseudomonadati</taxon>
        <taxon>Thermodesulfobacteriota</taxon>
        <taxon>Desulfobacteria</taxon>
        <taxon>Desulfobacterales</taxon>
        <taxon>Desulfobacteraceae</taxon>
        <taxon>Desulfocicer</taxon>
    </lineage>
</organism>
<dbReference type="GO" id="GO:0005886">
    <property type="term" value="C:plasma membrane"/>
    <property type="evidence" value="ECO:0007669"/>
    <property type="project" value="UniProtKB-SubCell"/>
</dbReference>
<evidence type="ECO:0000256" key="5">
    <source>
        <dbReference type="ARBA" id="ARBA00022989"/>
    </source>
</evidence>
<accession>A0A1W1Z267</accession>
<protein>
    <submittedName>
        <fullName evidence="10">Multisubunit sodium/proton antiporter, MrpD subunit</fullName>
    </submittedName>
</protein>
<feature type="transmembrane region" description="Helical" evidence="8">
    <location>
        <begin position="280"/>
        <end position="300"/>
    </location>
</feature>
<name>A0A1W1Z267_9BACT</name>
<feature type="transmembrane region" description="Helical" evidence="8">
    <location>
        <begin position="72"/>
        <end position="97"/>
    </location>
</feature>
<keyword evidence="11" id="KW-1185">Reference proteome</keyword>
<sequence length="509" mass="54460">MTRHLPALIIVIPLLSALVTSGSGWFNQKAPFRIAVSALLLSLLCAVLMLIQVVTTGIAMEYRMAGWAGPMGIVYVIDHLSAIVLVVITSVSCLNLVAQRKNIHAEFKDKQGAFNALYVLFTAGLIGMTATGDAFNLYVLLEIVSLSGYALIGLGNTRAPLATLNYLFLGTIGATFYLLGVGYLYIATGTLNMAELTTMIPKLMDSGVILFAFIICVTGLFVKMALFPVHGWLPDAYSQATPAAAGLIAPLTTKVTVYILIRICMTVFTPEYTFDHLDISGFIVLVAVVTIVFGSLSALAQKNVKKMLTYIIIAEVGYMVGGFFLGNRLGISGAILHIINDAAMTLALFLAAGIFIWKTGGESRSDLKGLFAKMPFTMAGFVLAALSVVGVPPTCGFFSKWYLISGGVQAGNYLFVAALIFSSLVNAVLFFRLFEIAYFEPFGEDEDHAHGHGNSHGSHHHVGALAIKEAPLDMLVPFLAACMALIVLGLYSGTIITNIIQFAIPTGVI</sequence>
<feature type="transmembrane region" description="Helical" evidence="8">
    <location>
        <begin position="166"/>
        <end position="186"/>
    </location>
</feature>
<evidence type="ECO:0000256" key="2">
    <source>
        <dbReference type="ARBA" id="ARBA00005346"/>
    </source>
</evidence>
<feature type="transmembrane region" description="Helical" evidence="8">
    <location>
        <begin position="378"/>
        <end position="404"/>
    </location>
</feature>
<evidence type="ECO:0000313" key="10">
    <source>
        <dbReference type="EMBL" id="SMC42038.1"/>
    </source>
</evidence>
<feature type="transmembrane region" description="Helical" evidence="8">
    <location>
        <begin position="478"/>
        <end position="504"/>
    </location>
</feature>
<proteinExistence type="inferred from homology"/>
<dbReference type="EMBL" id="FWXY01000002">
    <property type="protein sequence ID" value="SMC42038.1"/>
    <property type="molecule type" value="Genomic_DNA"/>
</dbReference>
<evidence type="ECO:0000313" key="11">
    <source>
        <dbReference type="Proteomes" id="UP000192418"/>
    </source>
</evidence>
<keyword evidence="5 8" id="KW-1133">Transmembrane helix</keyword>
<feature type="transmembrane region" description="Helical" evidence="8">
    <location>
        <begin position="38"/>
        <end position="60"/>
    </location>
</feature>
<feature type="transmembrane region" description="Helical" evidence="8">
    <location>
        <begin position="331"/>
        <end position="357"/>
    </location>
</feature>
<dbReference type="AlphaFoldDB" id="A0A1W1Z267"/>
<evidence type="ECO:0000256" key="1">
    <source>
        <dbReference type="ARBA" id="ARBA00004651"/>
    </source>
</evidence>
<evidence type="ECO:0000256" key="3">
    <source>
        <dbReference type="ARBA" id="ARBA00022475"/>
    </source>
</evidence>
<evidence type="ECO:0000256" key="7">
    <source>
        <dbReference type="RuleBase" id="RU000320"/>
    </source>
</evidence>